<evidence type="ECO:0008006" key="4">
    <source>
        <dbReference type="Google" id="ProtNLM"/>
    </source>
</evidence>
<proteinExistence type="predicted"/>
<dbReference type="InterPro" id="IPR045584">
    <property type="entry name" value="Pilin-like"/>
</dbReference>
<dbReference type="SUPFAM" id="SSF54523">
    <property type="entry name" value="Pili subunits"/>
    <property type="match status" value="1"/>
</dbReference>
<evidence type="ECO:0000313" key="3">
    <source>
        <dbReference type="Proteomes" id="UP000033935"/>
    </source>
</evidence>
<comment type="caution">
    <text evidence="2">The sequence shown here is derived from an EMBL/GenBank/DDBJ whole genome shotgun (WGS) entry which is preliminary data.</text>
</comment>
<feature type="transmembrane region" description="Helical" evidence="1">
    <location>
        <begin position="30"/>
        <end position="52"/>
    </location>
</feature>
<gene>
    <name evidence="2" type="ORF">UT30_C0008G0007</name>
</gene>
<keyword evidence="1" id="KW-0472">Membrane</keyword>
<dbReference type="Gene3D" id="3.30.700.10">
    <property type="entry name" value="Glycoprotein, Type 4 Pilin"/>
    <property type="match status" value="1"/>
</dbReference>
<accession>A0A0G0Q1S3</accession>
<sequence>MKIFKFNMGKGKFTFYFYLRNNIKKLKVNCSFTIVELLVVIAIIVILAGILMPALSKARSSANAGECISRIRQIITAVMNYDSDYNNTPTLRTTPTSAIRIYSPQHPLAEYLNSPKSVLLEEGLSVDSCTAMVIYTCPEQQVRKNLGLDYNSFVFGANSRIMQTTGVSPNECKPLRFVTSPSLIALIMDGSSYSCGRRTNLIYPHIQGSNIGFVDGHVKRFSINGVNDLPEFYFLKWPDTTPYY</sequence>
<reference evidence="2 3" key="1">
    <citation type="journal article" date="2015" name="Nature">
        <title>rRNA introns, odd ribosomes, and small enigmatic genomes across a large radiation of phyla.</title>
        <authorList>
            <person name="Brown C.T."/>
            <person name="Hug L.A."/>
            <person name="Thomas B.C."/>
            <person name="Sharon I."/>
            <person name="Castelle C.J."/>
            <person name="Singh A."/>
            <person name="Wilkins M.J."/>
            <person name="Williams K.H."/>
            <person name="Banfield J.F."/>
        </authorList>
    </citation>
    <scope>NUCLEOTIDE SEQUENCE [LARGE SCALE GENOMIC DNA]</scope>
</reference>
<dbReference type="Proteomes" id="UP000033935">
    <property type="component" value="Unassembled WGS sequence"/>
</dbReference>
<dbReference type="AlphaFoldDB" id="A0A0G0Q1S3"/>
<keyword evidence="1" id="KW-0812">Transmembrane</keyword>
<keyword evidence="1" id="KW-1133">Transmembrane helix</keyword>
<evidence type="ECO:0000313" key="2">
    <source>
        <dbReference type="EMBL" id="KKR04385.1"/>
    </source>
</evidence>
<dbReference type="EMBL" id="LBWG01000008">
    <property type="protein sequence ID" value="KKR04385.1"/>
    <property type="molecule type" value="Genomic_DNA"/>
</dbReference>
<evidence type="ECO:0000256" key="1">
    <source>
        <dbReference type="SAM" id="Phobius"/>
    </source>
</evidence>
<protein>
    <recommendedName>
        <fullName evidence="4">General secretion pathway protein G</fullName>
    </recommendedName>
</protein>
<dbReference type="PANTHER" id="PTHR30093">
    <property type="entry name" value="GENERAL SECRETION PATHWAY PROTEIN G"/>
    <property type="match status" value="1"/>
</dbReference>
<name>A0A0G0Q1S3_9BACT</name>
<organism evidence="2 3">
    <name type="scientific">Candidatus Uhrbacteria bacterium GW2011_GWF2_39_13</name>
    <dbReference type="NCBI Taxonomy" id="1618995"/>
    <lineage>
        <taxon>Bacteria</taxon>
        <taxon>Candidatus Uhriibacteriota</taxon>
    </lineage>
</organism>